<feature type="compositionally biased region" description="Gly residues" evidence="4">
    <location>
        <begin position="377"/>
        <end position="395"/>
    </location>
</feature>
<feature type="compositionally biased region" description="Pro residues" evidence="4">
    <location>
        <begin position="463"/>
        <end position="487"/>
    </location>
</feature>
<keyword evidence="1 3" id="KW-0430">Lectin</keyword>
<dbReference type="SMART" id="SM00908">
    <property type="entry name" value="Gal-bind_lectin"/>
    <property type="match status" value="1"/>
</dbReference>
<dbReference type="SUPFAM" id="SSF49899">
    <property type="entry name" value="Concanavalin A-like lectins/glucanases"/>
    <property type="match status" value="1"/>
</dbReference>
<organism evidence="6 7">
    <name type="scientific">Trachymyrmex cornetzi</name>
    <dbReference type="NCBI Taxonomy" id="471704"/>
    <lineage>
        <taxon>Eukaryota</taxon>
        <taxon>Metazoa</taxon>
        <taxon>Ecdysozoa</taxon>
        <taxon>Arthropoda</taxon>
        <taxon>Hexapoda</taxon>
        <taxon>Insecta</taxon>
        <taxon>Pterygota</taxon>
        <taxon>Neoptera</taxon>
        <taxon>Endopterygota</taxon>
        <taxon>Hymenoptera</taxon>
        <taxon>Apocrita</taxon>
        <taxon>Aculeata</taxon>
        <taxon>Formicoidea</taxon>
        <taxon>Formicidae</taxon>
        <taxon>Myrmicinae</taxon>
        <taxon>Trachymyrmex</taxon>
    </lineage>
</organism>
<feature type="compositionally biased region" description="Pro residues" evidence="4">
    <location>
        <begin position="199"/>
        <end position="223"/>
    </location>
</feature>
<feature type="compositionally biased region" description="Basic and acidic residues" evidence="4">
    <location>
        <begin position="280"/>
        <end position="302"/>
    </location>
</feature>
<dbReference type="InterPro" id="IPR013320">
    <property type="entry name" value="ConA-like_dom_sf"/>
</dbReference>
<dbReference type="Pfam" id="PF00337">
    <property type="entry name" value="Gal-bind_lectin"/>
    <property type="match status" value="1"/>
</dbReference>
<dbReference type="GO" id="GO:0016936">
    <property type="term" value="F:galactoside binding"/>
    <property type="evidence" value="ECO:0007669"/>
    <property type="project" value="TreeGrafter"/>
</dbReference>
<dbReference type="CDD" id="cd00070">
    <property type="entry name" value="GLECT"/>
    <property type="match status" value="1"/>
</dbReference>
<keyword evidence="7" id="KW-1185">Reference proteome</keyword>
<proteinExistence type="predicted"/>
<dbReference type="PANTHER" id="PTHR11346">
    <property type="entry name" value="GALECTIN"/>
    <property type="match status" value="1"/>
</dbReference>
<dbReference type="InterPro" id="IPR044156">
    <property type="entry name" value="Galectin-like"/>
</dbReference>
<sequence length="508" mass="52563">LTIVKRFLPVTVASCERCFSKLKLEIPYVGKIEGGLRAGTMVKIQGKVPPQAVRFAINYQLGPTLNPRDDIAIHVSPRFPEGFITRNHIESMSWGMEENAGPMWIQPGQEFEILILCDYHCYKIAINGKHFTEFAHRLPFIKVTHLVIDGDVEIHSITYEQVSVESLKPSVPDDAETANFGPPPPGGLYPTIQPQGGYGPPPPTGYGPPPPTGYGPPPPPPPTAYGGPGGYNPPRAYGYQPDQKAEEEGIFGDCMDKVGLALGGLVAAGGVAAAMHAMNKKKEETEEKDHEKSDASKSKTESEGGFGNLAGSLGMALASSLASNALHSNSHAQQGYPAQQSGGGGGGGVFDSILGALGGGGSQQPAYHPNQPSSGNGLSGTLGSLLGGVLGGGGSHQQPAYQPSGGYGGYQPSGGYPTSGGYGGQSSGGSDLLSGIGSALFSSALDGLGKRGKDKSHDEYRSGPPPSYEPPPPTPPAPKPAPRPETPPSSGGHKLTADEISKGLGLDD</sequence>
<feature type="domain" description="Galectin" evidence="5">
    <location>
        <begin position="28"/>
        <end position="160"/>
    </location>
</feature>
<dbReference type="FunFam" id="2.60.120.200:FF:000124">
    <property type="entry name" value="Galectin-4"/>
    <property type="match status" value="1"/>
</dbReference>
<gene>
    <name evidence="6" type="ORF">ALC57_07662</name>
</gene>
<evidence type="ECO:0000313" key="7">
    <source>
        <dbReference type="Proteomes" id="UP000078492"/>
    </source>
</evidence>
<feature type="compositionally biased region" description="Gly residues" evidence="4">
    <location>
        <begin position="405"/>
        <end position="427"/>
    </location>
</feature>
<dbReference type="Proteomes" id="UP000078492">
    <property type="component" value="Unassembled WGS sequence"/>
</dbReference>
<evidence type="ECO:0000256" key="3">
    <source>
        <dbReference type="RuleBase" id="RU102079"/>
    </source>
</evidence>
<dbReference type="PROSITE" id="PS51304">
    <property type="entry name" value="GALECTIN"/>
    <property type="match status" value="1"/>
</dbReference>
<dbReference type="SMART" id="SM00276">
    <property type="entry name" value="GLECT"/>
    <property type="match status" value="1"/>
</dbReference>
<feature type="region of interest" description="Disordered" evidence="4">
    <location>
        <begin position="328"/>
        <end position="508"/>
    </location>
</feature>
<name>A0A195E413_9HYME</name>
<feature type="compositionally biased region" description="Basic and acidic residues" evidence="4">
    <location>
        <begin position="448"/>
        <end position="461"/>
    </location>
</feature>
<dbReference type="AlphaFoldDB" id="A0A195E413"/>
<dbReference type="Gene3D" id="2.60.120.200">
    <property type="match status" value="1"/>
</dbReference>
<dbReference type="PANTHER" id="PTHR11346:SF176">
    <property type="entry name" value="32 KDA BETA-GALACTOSIDE-BINDING LECTIN LEC-3"/>
    <property type="match status" value="1"/>
</dbReference>
<keyword evidence="2" id="KW-0677">Repeat</keyword>
<evidence type="ECO:0000256" key="2">
    <source>
        <dbReference type="ARBA" id="ARBA00022737"/>
    </source>
</evidence>
<dbReference type="STRING" id="471704.A0A195E413"/>
<protein>
    <recommendedName>
        <fullName evidence="3">Galectin</fullName>
    </recommendedName>
</protein>
<evidence type="ECO:0000256" key="1">
    <source>
        <dbReference type="ARBA" id="ARBA00022734"/>
    </source>
</evidence>
<accession>A0A195E413</accession>
<feature type="non-terminal residue" evidence="6">
    <location>
        <position position="1"/>
    </location>
</feature>
<dbReference type="InterPro" id="IPR001079">
    <property type="entry name" value="Galectin_CRD"/>
</dbReference>
<reference evidence="6 7" key="1">
    <citation type="submission" date="2015-09" db="EMBL/GenBank/DDBJ databases">
        <title>Trachymyrmex cornetzi WGS genome.</title>
        <authorList>
            <person name="Nygaard S."/>
            <person name="Hu H."/>
            <person name="Boomsma J."/>
            <person name="Zhang G."/>
        </authorList>
    </citation>
    <scope>NUCLEOTIDE SEQUENCE [LARGE SCALE GENOMIC DNA]</scope>
    <source>
        <strain evidence="6">Tcor2-1</strain>
        <tissue evidence="6">Whole body</tissue>
    </source>
</reference>
<evidence type="ECO:0000313" key="6">
    <source>
        <dbReference type="EMBL" id="KYN19893.1"/>
    </source>
</evidence>
<evidence type="ECO:0000259" key="5">
    <source>
        <dbReference type="PROSITE" id="PS51304"/>
    </source>
</evidence>
<feature type="region of interest" description="Disordered" evidence="4">
    <location>
        <begin position="278"/>
        <end position="310"/>
    </location>
</feature>
<feature type="region of interest" description="Disordered" evidence="4">
    <location>
        <begin position="168"/>
        <end position="240"/>
    </location>
</feature>
<dbReference type="EMBL" id="KQ979657">
    <property type="protein sequence ID" value="KYN19893.1"/>
    <property type="molecule type" value="Genomic_DNA"/>
</dbReference>
<dbReference type="GO" id="GO:0030246">
    <property type="term" value="F:carbohydrate binding"/>
    <property type="evidence" value="ECO:0007669"/>
    <property type="project" value="UniProtKB-UniRule"/>
</dbReference>
<evidence type="ECO:0000256" key="4">
    <source>
        <dbReference type="SAM" id="MobiDB-lite"/>
    </source>
</evidence>